<dbReference type="PROSITE" id="PS50850">
    <property type="entry name" value="MFS"/>
    <property type="match status" value="1"/>
</dbReference>
<feature type="transmembrane region" description="Helical" evidence="5">
    <location>
        <begin position="133"/>
        <end position="155"/>
    </location>
</feature>
<protein>
    <recommendedName>
        <fullName evidence="6">Major facilitator superfamily (MFS) profile domain-containing protein</fullName>
    </recommendedName>
</protein>
<dbReference type="SUPFAM" id="SSF103473">
    <property type="entry name" value="MFS general substrate transporter"/>
    <property type="match status" value="1"/>
</dbReference>
<comment type="subcellular location">
    <subcellularLocation>
        <location evidence="1">Membrane</location>
        <topology evidence="1">Multi-pass membrane protein</topology>
    </subcellularLocation>
</comment>
<sequence>MIEFDAVLRSYGKRAALKQVLFTALVYWNALPFGMHTLAPIMYAAPANYRCNASISLDGRNFPYNTTIYADLTPGFSSDKCMKLITSCKENHTEKCSNVSIHEEQCDSGYWFDRMEFTNTIIMEWGLVCDKKIKISIATSLYMAGMWLGSILFGYISDRFGRKPSMIAAVIGGMAASLSLNLAVDFWTFQLLRFFVGVFCYPAFMISFIYAMEINYKQRTFAGLLIHVPFAVGHALNSLIAFFCRDWRHFNIIISLFFLPYVIFHFFIPESPRWYFSNDRNEEGKASALKFISSHELKKDEEKAIWEDATSSNKNGQQTYSAVDLFKGTRMRIITFKVIFIWFSTSFLFYGLSLNVGALNGNIFVNNAMNAGVEILISILIIITLDRVGRRHMLALTITFSGISCIINAVMNSTVGTDVSRVVVSLLGKIGAAGAFQILYNFTAELYPTVIRSNGVGVGSMAARIGSICTPFVVRLYDVILFLPDAIFGVVAVLAGLVVLTLPETTRLALPQTLDEAELLYIKQKQGRSVTQESNLRE</sequence>
<feature type="domain" description="Major facilitator superfamily (MFS) profile" evidence="6">
    <location>
        <begin position="67"/>
        <end position="507"/>
    </location>
</feature>
<dbReference type="InterPro" id="IPR036259">
    <property type="entry name" value="MFS_trans_sf"/>
</dbReference>
<feature type="transmembrane region" description="Helical" evidence="5">
    <location>
        <begin position="224"/>
        <end position="243"/>
    </location>
</feature>
<feature type="transmembrane region" description="Helical" evidence="5">
    <location>
        <begin position="194"/>
        <end position="212"/>
    </location>
</feature>
<feature type="transmembrane region" description="Helical" evidence="5">
    <location>
        <begin position="20"/>
        <end position="39"/>
    </location>
</feature>
<evidence type="ECO:0000256" key="4">
    <source>
        <dbReference type="ARBA" id="ARBA00023136"/>
    </source>
</evidence>
<name>A0ABP0H2Y9_CLALP</name>
<accession>A0ABP0H2Y9</accession>
<evidence type="ECO:0000256" key="1">
    <source>
        <dbReference type="ARBA" id="ARBA00004141"/>
    </source>
</evidence>
<dbReference type="Pfam" id="PF00083">
    <property type="entry name" value="Sugar_tr"/>
    <property type="match status" value="1"/>
</dbReference>
<keyword evidence="2 5" id="KW-0812">Transmembrane</keyword>
<feature type="transmembrane region" description="Helical" evidence="5">
    <location>
        <begin position="249"/>
        <end position="268"/>
    </location>
</feature>
<evidence type="ECO:0000256" key="2">
    <source>
        <dbReference type="ARBA" id="ARBA00022692"/>
    </source>
</evidence>
<proteinExistence type="predicted"/>
<feature type="transmembrane region" description="Helical" evidence="5">
    <location>
        <begin position="392"/>
        <end position="411"/>
    </location>
</feature>
<feature type="transmembrane region" description="Helical" evidence="5">
    <location>
        <begin position="480"/>
        <end position="502"/>
    </location>
</feature>
<keyword evidence="3 5" id="KW-1133">Transmembrane helix</keyword>
<organism evidence="7 8">
    <name type="scientific">Clavelina lepadiformis</name>
    <name type="common">Light-bulb sea squirt</name>
    <name type="synonym">Ascidia lepadiformis</name>
    <dbReference type="NCBI Taxonomy" id="159417"/>
    <lineage>
        <taxon>Eukaryota</taxon>
        <taxon>Metazoa</taxon>
        <taxon>Chordata</taxon>
        <taxon>Tunicata</taxon>
        <taxon>Ascidiacea</taxon>
        <taxon>Aplousobranchia</taxon>
        <taxon>Clavelinidae</taxon>
        <taxon>Clavelina</taxon>
    </lineage>
</organism>
<dbReference type="PROSITE" id="PS00216">
    <property type="entry name" value="SUGAR_TRANSPORT_1"/>
    <property type="match status" value="1"/>
</dbReference>
<feature type="transmembrane region" description="Helical" evidence="5">
    <location>
        <begin position="167"/>
        <end position="188"/>
    </location>
</feature>
<evidence type="ECO:0000259" key="6">
    <source>
        <dbReference type="PROSITE" id="PS50850"/>
    </source>
</evidence>
<dbReference type="CDD" id="cd17317">
    <property type="entry name" value="MFS_SLC22"/>
    <property type="match status" value="1"/>
</dbReference>
<evidence type="ECO:0000256" key="5">
    <source>
        <dbReference type="SAM" id="Phobius"/>
    </source>
</evidence>
<feature type="transmembrane region" description="Helical" evidence="5">
    <location>
        <begin position="334"/>
        <end position="352"/>
    </location>
</feature>
<feature type="transmembrane region" description="Helical" evidence="5">
    <location>
        <begin position="364"/>
        <end position="385"/>
    </location>
</feature>
<evidence type="ECO:0000313" key="7">
    <source>
        <dbReference type="EMBL" id="CAK8698362.1"/>
    </source>
</evidence>
<dbReference type="InterPro" id="IPR005828">
    <property type="entry name" value="MFS_sugar_transport-like"/>
</dbReference>
<comment type="caution">
    <text evidence="7">The sequence shown here is derived from an EMBL/GenBank/DDBJ whole genome shotgun (WGS) entry which is preliminary data.</text>
</comment>
<dbReference type="InterPro" id="IPR005829">
    <property type="entry name" value="Sugar_transporter_CS"/>
</dbReference>
<evidence type="ECO:0000256" key="3">
    <source>
        <dbReference type="ARBA" id="ARBA00022989"/>
    </source>
</evidence>
<dbReference type="PANTHER" id="PTHR24064">
    <property type="entry name" value="SOLUTE CARRIER FAMILY 22 MEMBER"/>
    <property type="match status" value="1"/>
</dbReference>
<dbReference type="Gene3D" id="1.20.1250.20">
    <property type="entry name" value="MFS general substrate transporter like domains"/>
    <property type="match status" value="1"/>
</dbReference>
<dbReference type="InterPro" id="IPR020846">
    <property type="entry name" value="MFS_dom"/>
</dbReference>
<keyword evidence="8" id="KW-1185">Reference proteome</keyword>
<evidence type="ECO:0000313" key="8">
    <source>
        <dbReference type="Proteomes" id="UP001642483"/>
    </source>
</evidence>
<gene>
    <name evidence="7" type="ORF">CVLEPA_LOCUS31802</name>
</gene>
<feature type="transmembrane region" description="Helical" evidence="5">
    <location>
        <begin position="423"/>
        <end position="443"/>
    </location>
</feature>
<dbReference type="EMBL" id="CAWYQH010000174">
    <property type="protein sequence ID" value="CAK8698362.1"/>
    <property type="molecule type" value="Genomic_DNA"/>
</dbReference>
<reference evidence="7 8" key="1">
    <citation type="submission" date="2024-02" db="EMBL/GenBank/DDBJ databases">
        <authorList>
            <person name="Daric V."/>
            <person name="Darras S."/>
        </authorList>
    </citation>
    <scope>NUCLEOTIDE SEQUENCE [LARGE SCALE GENOMIC DNA]</scope>
</reference>
<dbReference type="Proteomes" id="UP001642483">
    <property type="component" value="Unassembled WGS sequence"/>
</dbReference>
<keyword evidence="4 5" id="KW-0472">Membrane</keyword>